<name>A0A068F8K4_9CAUD</name>
<dbReference type="RefSeq" id="YP_009124753.1">
    <property type="nucleotide sequence ID" value="NC_026590.1"/>
</dbReference>
<evidence type="ECO:0000313" key="2">
    <source>
        <dbReference type="Proteomes" id="UP000027491"/>
    </source>
</evidence>
<dbReference type="GeneID" id="23679516"/>
<proteinExistence type="predicted"/>
<organism evidence="1 2">
    <name type="scientific">Mycobacterium phage Gaia</name>
    <dbReference type="NCBI Taxonomy" id="1486472"/>
    <lineage>
        <taxon>Viruses</taxon>
        <taxon>Duplodnaviria</taxon>
        <taxon>Heunggongvirae</taxon>
        <taxon>Uroviricota</taxon>
        <taxon>Caudoviricetes</taxon>
        <taxon>Gaiavirus</taxon>
        <taxon>Gaiavirus gaia</taxon>
    </lineage>
</organism>
<evidence type="ECO:0000313" key="1">
    <source>
        <dbReference type="EMBL" id="AID58830.1"/>
    </source>
</evidence>
<reference evidence="1 2" key="1">
    <citation type="submission" date="2014-03" db="EMBL/GenBank/DDBJ databases">
        <authorList>
            <person name="Yoder B.A."/>
            <person name="Colicchio M.A."/>
            <person name="Schafer C.E."/>
            <person name="Abrahim M.R."/>
            <person name="Adkins N.L."/>
            <person name="Burke K.A."/>
            <person name="Churilla B.M."/>
            <person name="Cohen K.L."/>
            <person name="Fasoranti T.O."/>
            <person name="Genkil J.S."/>
            <person name="Kramer Z.J."/>
            <person name="Prout A.K."/>
            <person name="Schwarz A.G."/>
            <person name="Tish M."/>
            <person name="Vispute N."/>
            <person name="Wilkes K.E."/>
            <person name="Williams C.R."/>
            <person name="Xiao X."/>
            <person name="Yu V.J."/>
            <person name="Lapin J.S."/>
            <person name="Ott C.T."/>
            <person name="Walburn T.D."/>
            <person name="Bradley K.W."/>
            <person name="Clarke D.Q."/>
            <person name="Lewis M.F."/>
            <person name="Barker L.P."/>
            <person name="Bailey C."/>
            <person name="Asai D.J."/>
            <person name="Bowman C.A."/>
            <person name="Russell D.A."/>
            <person name="Pope W.H."/>
            <person name="Jacobs-Sera D."/>
            <person name="Hendrix R.W."/>
            <person name="Hatfull G.F."/>
        </authorList>
    </citation>
    <scope>NUCLEOTIDE SEQUENCE [LARGE SCALE GENOMIC DNA]</scope>
</reference>
<dbReference type="Proteomes" id="UP000027491">
    <property type="component" value="Segment"/>
</dbReference>
<dbReference type="EMBL" id="KJ567043">
    <property type="protein sequence ID" value="AID58830.1"/>
    <property type="molecule type" value="Genomic_DNA"/>
</dbReference>
<dbReference type="Pfam" id="PF25681">
    <property type="entry name" value="Phage_TTP_17"/>
    <property type="match status" value="1"/>
</dbReference>
<accession>A0A068F8K4</accession>
<dbReference type="OrthoDB" id="6991at10239"/>
<keyword evidence="2" id="KW-1185">Reference proteome</keyword>
<gene>
    <name evidence="1" type="primary">10</name>
    <name evidence="1" type="ORF">PBI_GAIA_10</name>
</gene>
<dbReference type="InterPro" id="IPR058154">
    <property type="entry name" value="Bxb1_TTP-like"/>
</dbReference>
<sequence>MASDVKNVYAAEPLASGSVLVAPLGTDLPTSTDDELDPEFVDLGYVGEDGFTETMERTTDEKKAFGGDTVKVLQTEYNHSFQFVLLESVNAEVLKAVYGADNVTVTPASSTHGTQVAVKKNARKLPHMSWVIDTTDSESGAKYRNVIPDGQITEVGDVTIVHSDTISYEVTVKCFKNSAGDYVYTYSDDGQVVGS</sequence>
<protein>
    <submittedName>
        <fullName evidence="1">Tail assembly chaperone</fullName>
    </submittedName>
</protein>
<dbReference type="KEGG" id="vg:23679516"/>